<name>A0A3S0PKJ2_9GAMM</name>
<gene>
    <name evidence="1" type="ORF">EKH80_02820</name>
</gene>
<organism evidence="1 2">
    <name type="scientific">Dyella choica</name>
    <dbReference type="NCBI Taxonomy" id="1927959"/>
    <lineage>
        <taxon>Bacteria</taxon>
        <taxon>Pseudomonadati</taxon>
        <taxon>Pseudomonadota</taxon>
        <taxon>Gammaproteobacteria</taxon>
        <taxon>Lysobacterales</taxon>
        <taxon>Rhodanobacteraceae</taxon>
        <taxon>Dyella</taxon>
    </lineage>
</organism>
<comment type="caution">
    <text evidence="1">The sequence shown here is derived from an EMBL/GenBank/DDBJ whole genome shotgun (WGS) entry which is preliminary data.</text>
</comment>
<dbReference type="Pfam" id="PF20457">
    <property type="entry name" value="DUF6710"/>
    <property type="match status" value="1"/>
</dbReference>
<dbReference type="EMBL" id="RYYV01000002">
    <property type="protein sequence ID" value="RUL78763.1"/>
    <property type="molecule type" value="Genomic_DNA"/>
</dbReference>
<reference evidence="1 2" key="1">
    <citation type="submission" date="2018-12" db="EMBL/GenBank/DDBJ databases">
        <title>Dyella dinghuensis sp. nov. DHOA06 and Dyella choica sp. nov. 4M-K27, isolated from forest soil.</title>
        <authorList>
            <person name="Qiu L.-H."/>
            <person name="Gao Z.-H."/>
        </authorList>
    </citation>
    <scope>NUCLEOTIDE SEQUENCE [LARGE SCALE GENOMIC DNA]</scope>
    <source>
        <strain evidence="1 2">4M-K27</strain>
    </source>
</reference>
<evidence type="ECO:0000313" key="1">
    <source>
        <dbReference type="EMBL" id="RUL78763.1"/>
    </source>
</evidence>
<sequence>MKEKQRDAVGIPPLSQKPAWESWLGKLGAKFSADRRARARPTAETQFLQIMETAKGIAEINPRGLPSLVRALLRPMQAEYLLGVAELGQDPYPNIDSLEFFGSGLRPYFFEHGQYRAPHLQPDAFKIQLSRDILLPWPWSTSRYNAALATIGSEKEIPGCNDYMRPYQGPWTQDYNHRVELWLPWGIGFVAGGNHSIAAGILSGEGEISPSSVYDLSYLFDEVRYDGRQFADLKTAKTLGPASSWRLGATFEIGRLMREHGIQAPAAMRAVNVVKSSQSGADIDSAIDLLRMSGP</sequence>
<dbReference type="Proteomes" id="UP000274358">
    <property type="component" value="Unassembled WGS sequence"/>
</dbReference>
<protein>
    <submittedName>
        <fullName evidence="1">Uncharacterized protein</fullName>
    </submittedName>
</protein>
<proteinExistence type="predicted"/>
<dbReference type="OrthoDB" id="1777863at2"/>
<dbReference type="AlphaFoldDB" id="A0A3S0PKJ2"/>
<accession>A0A3S0PKJ2</accession>
<evidence type="ECO:0000313" key="2">
    <source>
        <dbReference type="Proteomes" id="UP000274358"/>
    </source>
</evidence>
<keyword evidence="2" id="KW-1185">Reference proteome</keyword>
<dbReference type="InterPro" id="IPR046556">
    <property type="entry name" value="DUF6710"/>
</dbReference>
<dbReference type="RefSeq" id="WP_126683222.1">
    <property type="nucleotide sequence ID" value="NZ_RYYV01000002.1"/>
</dbReference>